<sequence>MYREFLGTFRAICSNTCFKSFLGAGTFLAGIKTSQKPCVTSEPKDSKHSRPRFNQSREPTNSSTFHKAKLSLSRVSMLDVTSLYCFHRPRSHGICAGKVTAIHSTSLGRSTYDKEAAVSQHIYSVAWTSEFYEGTKLNRTKKKPVTVPQSSKLEL</sequence>
<feature type="region of interest" description="Disordered" evidence="1">
    <location>
        <begin position="37"/>
        <end position="64"/>
    </location>
</feature>
<evidence type="ECO:0000313" key="2">
    <source>
        <dbReference type="EMBL" id="PBK70736.1"/>
    </source>
</evidence>
<feature type="compositionally biased region" description="Polar residues" evidence="1">
    <location>
        <begin position="52"/>
        <end position="64"/>
    </location>
</feature>
<accession>A0A2H3C608</accession>
<name>A0A2H3C608_9AGAR</name>
<dbReference type="AlphaFoldDB" id="A0A2H3C608"/>
<evidence type="ECO:0000313" key="3">
    <source>
        <dbReference type="Proteomes" id="UP000218334"/>
    </source>
</evidence>
<reference evidence="3" key="1">
    <citation type="journal article" date="2017" name="Nat. Ecol. Evol.">
        <title>Genome expansion and lineage-specific genetic innovations in the forest pathogenic fungi Armillaria.</title>
        <authorList>
            <person name="Sipos G."/>
            <person name="Prasanna A.N."/>
            <person name="Walter M.C."/>
            <person name="O'Connor E."/>
            <person name="Balint B."/>
            <person name="Krizsan K."/>
            <person name="Kiss B."/>
            <person name="Hess J."/>
            <person name="Varga T."/>
            <person name="Slot J."/>
            <person name="Riley R."/>
            <person name="Boka B."/>
            <person name="Rigling D."/>
            <person name="Barry K."/>
            <person name="Lee J."/>
            <person name="Mihaltcheva S."/>
            <person name="LaButti K."/>
            <person name="Lipzen A."/>
            <person name="Waldron R."/>
            <person name="Moloney N.M."/>
            <person name="Sperisen C."/>
            <person name="Kredics L."/>
            <person name="Vagvoelgyi C."/>
            <person name="Patrignani A."/>
            <person name="Fitzpatrick D."/>
            <person name="Nagy I."/>
            <person name="Doyle S."/>
            <person name="Anderson J.B."/>
            <person name="Grigoriev I.V."/>
            <person name="Gueldener U."/>
            <person name="Muensterkoetter M."/>
            <person name="Nagy L.G."/>
        </authorList>
    </citation>
    <scope>NUCLEOTIDE SEQUENCE [LARGE SCALE GENOMIC DNA]</scope>
    <source>
        <strain evidence="3">28-4</strain>
    </source>
</reference>
<evidence type="ECO:0000256" key="1">
    <source>
        <dbReference type="SAM" id="MobiDB-lite"/>
    </source>
</evidence>
<dbReference type="EMBL" id="KZ293425">
    <property type="protein sequence ID" value="PBK70736.1"/>
    <property type="molecule type" value="Genomic_DNA"/>
</dbReference>
<organism evidence="2 3">
    <name type="scientific">Armillaria solidipes</name>
    <dbReference type="NCBI Taxonomy" id="1076256"/>
    <lineage>
        <taxon>Eukaryota</taxon>
        <taxon>Fungi</taxon>
        <taxon>Dikarya</taxon>
        <taxon>Basidiomycota</taxon>
        <taxon>Agaricomycotina</taxon>
        <taxon>Agaricomycetes</taxon>
        <taxon>Agaricomycetidae</taxon>
        <taxon>Agaricales</taxon>
        <taxon>Marasmiineae</taxon>
        <taxon>Physalacriaceae</taxon>
        <taxon>Armillaria</taxon>
    </lineage>
</organism>
<proteinExistence type="predicted"/>
<dbReference type="Proteomes" id="UP000218334">
    <property type="component" value="Unassembled WGS sequence"/>
</dbReference>
<gene>
    <name evidence="2" type="ORF">ARMSODRAFT_90945</name>
</gene>
<keyword evidence="3" id="KW-1185">Reference proteome</keyword>
<protein>
    <submittedName>
        <fullName evidence="2">Uncharacterized protein</fullName>
    </submittedName>
</protein>